<keyword evidence="3" id="KW-1185">Reference proteome</keyword>
<dbReference type="Proteomes" id="UP001211065">
    <property type="component" value="Unassembled WGS sequence"/>
</dbReference>
<dbReference type="AlphaFoldDB" id="A0AAD5U2V3"/>
<feature type="transmembrane region" description="Helical" evidence="1">
    <location>
        <begin position="12"/>
        <end position="32"/>
    </location>
</feature>
<reference evidence="2" key="1">
    <citation type="submission" date="2020-05" db="EMBL/GenBank/DDBJ databases">
        <title>Phylogenomic resolution of chytrid fungi.</title>
        <authorList>
            <person name="Stajich J.E."/>
            <person name="Amses K."/>
            <person name="Simmons R."/>
            <person name="Seto K."/>
            <person name="Myers J."/>
            <person name="Bonds A."/>
            <person name="Quandt C.A."/>
            <person name="Barry K."/>
            <person name="Liu P."/>
            <person name="Grigoriev I."/>
            <person name="Longcore J.E."/>
            <person name="James T.Y."/>
        </authorList>
    </citation>
    <scope>NUCLEOTIDE SEQUENCE</scope>
    <source>
        <strain evidence="2">JEL0476</strain>
    </source>
</reference>
<keyword evidence="1" id="KW-0472">Membrane</keyword>
<evidence type="ECO:0000313" key="2">
    <source>
        <dbReference type="EMBL" id="KAJ3222675.1"/>
    </source>
</evidence>
<feature type="non-terminal residue" evidence="2">
    <location>
        <position position="172"/>
    </location>
</feature>
<evidence type="ECO:0000313" key="3">
    <source>
        <dbReference type="Proteomes" id="UP001211065"/>
    </source>
</evidence>
<organism evidence="2 3">
    <name type="scientific">Clydaea vesicula</name>
    <dbReference type="NCBI Taxonomy" id="447962"/>
    <lineage>
        <taxon>Eukaryota</taxon>
        <taxon>Fungi</taxon>
        <taxon>Fungi incertae sedis</taxon>
        <taxon>Chytridiomycota</taxon>
        <taxon>Chytridiomycota incertae sedis</taxon>
        <taxon>Chytridiomycetes</taxon>
        <taxon>Lobulomycetales</taxon>
        <taxon>Lobulomycetaceae</taxon>
        <taxon>Clydaea</taxon>
    </lineage>
</organism>
<dbReference type="EMBL" id="JADGJW010000164">
    <property type="protein sequence ID" value="KAJ3222675.1"/>
    <property type="molecule type" value="Genomic_DNA"/>
</dbReference>
<keyword evidence="1" id="KW-1133">Transmembrane helix</keyword>
<evidence type="ECO:0000256" key="1">
    <source>
        <dbReference type="SAM" id="Phobius"/>
    </source>
</evidence>
<proteinExistence type="predicted"/>
<keyword evidence="1" id="KW-0812">Transmembrane</keyword>
<accession>A0AAD5U2V3</accession>
<gene>
    <name evidence="2" type="ORF">HK099_002038</name>
</gene>
<name>A0AAD5U2V3_9FUNG</name>
<comment type="caution">
    <text evidence="2">The sequence shown here is derived from an EMBL/GenBank/DDBJ whole genome shotgun (WGS) entry which is preliminary data.</text>
</comment>
<sequence length="172" mass="19768">MLFQQFDTVTIILLSVIALTLIIFSIVLTYYIRRCLIRREKLNQKMEVVEAKDVLFLKPPSLNSLSSSKRTRENRASTWGTSMKNDINGIYLVNLSEEEAKRRELAFSEVGQTSTVVGFHNVDEIDSVGERKNTKNLQRFNSIKTNLVSNLDYYDPTLLGRQLDDELESETI</sequence>
<protein>
    <submittedName>
        <fullName evidence="2">Uncharacterized protein</fullName>
    </submittedName>
</protein>